<protein>
    <submittedName>
        <fullName evidence="1">Uncharacterized protein</fullName>
    </submittedName>
</protein>
<dbReference type="AlphaFoldDB" id="A0A0U4WV00"/>
<dbReference type="EMBL" id="CP013987">
    <property type="protein sequence ID" value="ALZ86061.1"/>
    <property type="molecule type" value="Genomic_DNA"/>
</dbReference>
<sequence length="93" mass="10247">MITRMPSVIAPSLAFDVCPLGAETASLSLDILRQGFLALDHHGQLDTSRAIKRQLRARLVDAVDAQLPKVVVDTLERALPQQLPRQQRRTHGG</sequence>
<name>A0A0U4WV00_9PSED</name>
<dbReference type="KEGG" id="por:APT59_18325"/>
<proteinExistence type="predicted"/>
<dbReference type="RefSeq" id="WP_059316168.1">
    <property type="nucleotide sequence ID" value="NZ_CP013987.1"/>
</dbReference>
<accession>A0A0U4WV00</accession>
<evidence type="ECO:0000313" key="2">
    <source>
        <dbReference type="Proteomes" id="UP000064137"/>
    </source>
</evidence>
<dbReference type="OrthoDB" id="7020680at2"/>
<dbReference type="Proteomes" id="UP000064137">
    <property type="component" value="Chromosome"/>
</dbReference>
<organism evidence="1 2">
    <name type="scientific">Pseudomonas oryzihabitans</name>
    <dbReference type="NCBI Taxonomy" id="47885"/>
    <lineage>
        <taxon>Bacteria</taxon>
        <taxon>Pseudomonadati</taxon>
        <taxon>Pseudomonadota</taxon>
        <taxon>Gammaproteobacteria</taxon>
        <taxon>Pseudomonadales</taxon>
        <taxon>Pseudomonadaceae</taxon>
        <taxon>Pseudomonas</taxon>
    </lineage>
</organism>
<gene>
    <name evidence="1" type="ORF">APT59_18325</name>
</gene>
<reference evidence="1 2" key="1">
    <citation type="submission" date="2016-01" db="EMBL/GenBank/DDBJ databases">
        <title>Annotation of Pseudomonas oryzihabitans USDA-ARS-USMARC-56511.</title>
        <authorList>
            <person name="Harhay G.P."/>
            <person name="Harhay D.M."/>
            <person name="Smith T.P.L."/>
            <person name="Bono J.L."/>
            <person name="Heaton M.P."/>
            <person name="Clawson M.L."/>
            <person name="Chitko-Mckown C.G."/>
            <person name="Capik S.F."/>
            <person name="DeDonder K.D."/>
            <person name="Apley M.D."/>
            <person name="Lubbers B.V."/>
            <person name="White B.J."/>
            <person name="Larson R.L."/>
        </authorList>
    </citation>
    <scope>NUCLEOTIDE SEQUENCE [LARGE SCALE GENOMIC DNA]</scope>
    <source>
        <strain evidence="1 2">USDA-ARS-USMARC-56511</strain>
    </source>
</reference>
<evidence type="ECO:0000313" key="1">
    <source>
        <dbReference type="EMBL" id="ALZ86061.1"/>
    </source>
</evidence>